<dbReference type="GO" id="GO:0032259">
    <property type="term" value="P:methylation"/>
    <property type="evidence" value="ECO:0007669"/>
    <property type="project" value="UniProtKB-KW"/>
</dbReference>
<dbReference type="Pfam" id="PF02527">
    <property type="entry name" value="GidB"/>
    <property type="match status" value="1"/>
</dbReference>
<dbReference type="SUPFAM" id="SSF53335">
    <property type="entry name" value="S-adenosyl-L-methionine-dependent methyltransferases"/>
    <property type="match status" value="1"/>
</dbReference>
<dbReference type="Gene3D" id="3.40.50.150">
    <property type="entry name" value="Vaccinia Virus protein VP39"/>
    <property type="match status" value="1"/>
</dbReference>
<evidence type="ECO:0000256" key="1">
    <source>
        <dbReference type="ARBA" id="ARBA00022490"/>
    </source>
</evidence>
<dbReference type="Proteomes" id="UP001327225">
    <property type="component" value="Chromosome"/>
</dbReference>
<feature type="binding site" evidence="6">
    <location>
        <position position="146"/>
    </location>
    <ligand>
        <name>S-adenosyl-L-methionine</name>
        <dbReference type="ChEBI" id="CHEBI:59789"/>
    </ligand>
</feature>
<gene>
    <name evidence="6 8" type="primary">rsmG</name>
    <name evidence="8" type="ORF">SHK19_22060</name>
</gene>
<comment type="caution">
    <text evidence="6">Lacks conserved residue(s) required for the propagation of feature annotation.</text>
</comment>
<comment type="subcellular location">
    <subcellularLocation>
        <location evidence="6">Cytoplasm</location>
    </subcellularLocation>
</comment>
<dbReference type="PANTHER" id="PTHR31760:SF0">
    <property type="entry name" value="S-ADENOSYL-L-METHIONINE-DEPENDENT METHYLTRANSFERASES SUPERFAMILY PROTEIN"/>
    <property type="match status" value="1"/>
</dbReference>
<comment type="similarity">
    <text evidence="6">Belongs to the methyltransferase superfamily. RNA methyltransferase RsmG family.</text>
</comment>
<comment type="function">
    <text evidence="6">Specifically methylates the N7 position of a guanine in 16S rRNA.</text>
</comment>
<dbReference type="GO" id="GO:0008168">
    <property type="term" value="F:methyltransferase activity"/>
    <property type="evidence" value="ECO:0007669"/>
    <property type="project" value="UniProtKB-KW"/>
</dbReference>
<dbReference type="PANTHER" id="PTHR31760">
    <property type="entry name" value="S-ADENOSYL-L-METHIONINE-DEPENDENT METHYLTRANSFERASES SUPERFAMILY PROTEIN"/>
    <property type="match status" value="1"/>
</dbReference>
<evidence type="ECO:0000256" key="5">
    <source>
        <dbReference type="ARBA" id="ARBA00022691"/>
    </source>
</evidence>
<evidence type="ECO:0000313" key="8">
    <source>
        <dbReference type="EMBL" id="WQQ26626.1"/>
    </source>
</evidence>
<dbReference type="EMBL" id="CP141059">
    <property type="protein sequence ID" value="WQQ26626.1"/>
    <property type="molecule type" value="Genomic_DNA"/>
</dbReference>
<evidence type="ECO:0000313" key="9">
    <source>
        <dbReference type="Proteomes" id="UP001327225"/>
    </source>
</evidence>
<evidence type="ECO:0000256" key="6">
    <source>
        <dbReference type="HAMAP-Rule" id="MF_00074"/>
    </source>
</evidence>
<reference evidence="9" key="1">
    <citation type="submission" date="2023-12" db="EMBL/GenBank/DDBJ databases">
        <title>Novel species in genus Nocardioides.</title>
        <authorList>
            <person name="Zhou H."/>
        </authorList>
    </citation>
    <scope>NUCLEOTIDE SEQUENCE [LARGE SCALE GENOMIC DNA]</scope>
    <source>
        <strain evidence="9">HM61</strain>
    </source>
</reference>
<dbReference type="NCBIfam" id="TIGR00138">
    <property type="entry name" value="rsmG_gidB"/>
    <property type="match status" value="1"/>
</dbReference>
<keyword evidence="1 6" id="KW-0963">Cytoplasm</keyword>
<evidence type="ECO:0000256" key="4">
    <source>
        <dbReference type="ARBA" id="ARBA00022679"/>
    </source>
</evidence>
<organism evidence="8 9">
    <name type="scientific">Nocardioides bizhenqiangii</name>
    <dbReference type="NCBI Taxonomy" id="3095076"/>
    <lineage>
        <taxon>Bacteria</taxon>
        <taxon>Bacillati</taxon>
        <taxon>Actinomycetota</taxon>
        <taxon>Actinomycetes</taxon>
        <taxon>Propionibacteriales</taxon>
        <taxon>Nocardioidaceae</taxon>
        <taxon>Nocardioides</taxon>
    </lineage>
</organism>
<dbReference type="InterPro" id="IPR029063">
    <property type="entry name" value="SAM-dependent_MTases_sf"/>
</dbReference>
<keyword evidence="3 6" id="KW-0489">Methyltransferase</keyword>
<keyword evidence="5 6" id="KW-0949">S-adenosyl-L-methionine</keyword>
<evidence type="ECO:0000256" key="3">
    <source>
        <dbReference type="ARBA" id="ARBA00022603"/>
    </source>
</evidence>
<dbReference type="CDD" id="cd02440">
    <property type="entry name" value="AdoMet_MTases"/>
    <property type="match status" value="1"/>
</dbReference>
<evidence type="ECO:0000256" key="7">
    <source>
        <dbReference type="SAM" id="MobiDB-lite"/>
    </source>
</evidence>
<accession>A0ABZ0ZS73</accession>
<sequence length="260" mass="27596">MKHPAGQAGGAGPAPDVVRALFPSDRMDEVERYGELLATDGVVRGLIGPREVPRLWERHVVNCALLATALPRDAGIADIGSGAGLPGLVVALARPDLRVTLVEPLLRRTTFLEEAVAALGLDNVVVRRDRADALHGRETFDVVTARAVAPLERLLGWCMPLVTPHGALVAMKGDSAEDEIAAARPELERLGCAEPVIEVIAAPPSDPLPPVATDSEVVPHTRVVRVTWGDPARVSLPTSGRRGSSRASQSRSSRRKRSGS</sequence>
<dbReference type="HAMAP" id="MF_00074">
    <property type="entry name" value="16SrRNA_methyltr_G"/>
    <property type="match status" value="1"/>
</dbReference>
<protein>
    <recommendedName>
        <fullName evidence="6">Ribosomal RNA small subunit methyltransferase G</fullName>
        <ecNumber evidence="6">2.1.1.-</ecNumber>
    </recommendedName>
    <alternativeName>
        <fullName evidence="6">16S rRNA 7-methylguanosine methyltransferase</fullName>
        <shortName evidence="6">16S rRNA m7G methyltransferase</shortName>
    </alternativeName>
</protein>
<keyword evidence="2 6" id="KW-0698">rRNA processing</keyword>
<proteinExistence type="inferred from homology"/>
<dbReference type="EC" id="2.1.1.-" evidence="6"/>
<feature type="binding site" evidence="6">
    <location>
        <position position="85"/>
    </location>
    <ligand>
        <name>S-adenosyl-L-methionine</name>
        <dbReference type="ChEBI" id="CHEBI:59789"/>
    </ligand>
</feature>
<keyword evidence="4 6" id="KW-0808">Transferase</keyword>
<dbReference type="InterPro" id="IPR003682">
    <property type="entry name" value="rRNA_ssu_MeTfrase_G"/>
</dbReference>
<name>A0ABZ0ZS73_9ACTN</name>
<keyword evidence="9" id="KW-1185">Reference proteome</keyword>
<dbReference type="RefSeq" id="WP_322937492.1">
    <property type="nucleotide sequence ID" value="NZ_CP141059.1"/>
</dbReference>
<evidence type="ECO:0000256" key="2">
    <source>
        <dbReference type="ARBA" id="ARBA00022552"/>
    </source>
</evidence>
<feature type="compositionally biased region" description="Low complexity" evidence="7">
    <location>
        <begin position="239"/>
        <end position="251"/>
    </location>
</feature>
<feature type="binding site" evidence="6">
    <location>
        <position position="80"/>
    </location>
    <ligand>
        <name>S-adenosyl-L-methionine</name>
        <dbReference type="ChEBI" id="CHEBI:59789"/>
    </ligand>
</feature>
<feature type="region of interest" description="Disordered" evidence="7">
    <location>
        <begin position="230"/>
        <end position="260"/>
    </location>
</feature>